<name>A0A2A2J8T3_9BILA</name>
<dbReference type="Gene3D" id="3.30.420.40">
    <property type="match status" value="1"/>
</dbReference>
<dbReference type="InterPro" id="IPR013126">
    <property type="entry name" value="Hsp_70_fam"/>
</dbReference>
<evidence type="ECO:0000256" key="1">
    <source>
        <dbReference type="ARBA" id="ARBA00007381"/>
    </source>
</evidence>
<dbReference type="OrthoDB" id="2401965at2759"/>
<dbReference type="InterPro" id="IPR043129">
    <property type="entry name" value="ATPase_NBD"/>
</dbReference>
<dbReference type="EMBL" id="LIAE01010601">
    <property type="protein sequence ID" value="PAV58073.1"/>
    <property type="molecule type" value="Genomic_DNA"/>
</dbReference>
<dbReference type="Pfam" id="PF00012">
    <property type="entry name" value="HSP70"/>
    <property type="match status" value="1"/>
</dbReference>
<keyword evidence="2" id="KW-0547">Nucleotide-binding</keyword>
<dbReference type="PROSITE" id="PS00297">
    <property type="entry name" value="HSP70_1"/>
    <property type="match status" value="1"/>
</dbReference>
<dbReference type="STRING" id="2018661.A0A2A2J8T3"/>
<accession>A0A2A2J8T3</accession>
<sequence>MVSIGIDLGTTYSCVAVIENDKPTAIQSDDGKYIIPSVVAFCDDEILVGNPALECNTELSNILYDSKRLIGWPILNDLPIADDRQLWPFNVDTRNNSAGYVLNKGKSNEKFVLPEEVSAKILKSLKDQAEARLGYHNIEL</sequence>
<dbReference type="GO" id="GO:0005524">
    <property type="term" value="F:ATP binding"/>
    <property type="evidence" value="ECO:0007669"/>
    <property type="project" value="UniProtKB-KW"/>
</dbReference>
<dbReference type="InterPro" id="IPR018181">
    <property type="entry name" value="Heat_shock_70_CS"/>
</dbReference>
<evidence type="ECO:0000256" key="3">
    <source>
        <dbReference type="ARBA" id="ARBA00022840"/>
    </source>
</evidence>
<evidence type="ECO:0000313" key="4">
    <source>
        <dbReference type="EMBL" id="PAV58073.1"/>
    </source>
</evidence>
<dbReference type="PANTHER" id="PTHR19375">
    <property type="entry name" value="HEAT SHOCK PROTEIN 70KDA"/>
    <property type="match status" value="1"/>
</dbReference>
<dbReference type="SUPFAM" id="SSF53067">
    <property type="entry name" value="Actin-like ATPase domain"/>
    <property type="match status" value="1"/>
</dbReference>
<dbReference type="AlphaFoldDB" id="A0A2A2J8T3"/>
<comment type="caution">
    <text evidence="4">The sequence shown here is derived from an EMBL/GenBank/DDBJ whole genome shotgun (WGS) entry which is preliminary data.</text>
</comment>
<keyword evidence="3" id="KW-0067">ATP-binding</keyword>
<gene>
    <name evidence="4" type="ORF">WR25_07918</name>
</gene>
<comment type="similarity">
    <text evidence="1">Belongs to the heat shock protein 70 family.</text>
</comment>
<proteinExistence type="inferred from homology"/>
<protein>
    <submittedName>
        <fullName evidence="4">Uncharacterized protein</fullName>
    </submittedName>
</protein>
<organism evidence="4 5">
    <name type="scientific">Diploscapter pachys</name>
    <dbReference type="NCBI Taxonomy" id="2018661"/>
    <lineage>
        <taxon>Eukaryota</taxon>
        <taxon>Metazoa</taxon>
        <taxon>Ecdysozoa</taxon>
        <taxon>Nematoda</taxon>
        <taxon>Chromadorea</taxon>
        <taxon>Rhabditida</taxon>
        <taxon>Rhabditina</taxon>
        <taxon>Rhabditomorpha</taxon>
        <taxon>Rhabditoidea</taxon>
        <taxon>Rhabditidae</taxon>
        <taxon>Diploscapter</taxon>
    </lineage>
</organism>
<evidence type="ECO:0000313" key="5">
    <source>
        <dbReference type="Proteomes" id="UP000218231"/>
    </source>
</evidence>
<evidence type="ECO:0000256" key="2">
    <source>
        <dbReference type="ARBA" id="ARBA00022741"/>
    </source>
</evidence>
<dbReference type="Proteomes" id="UP000218231">
    <property type="component" value="Unassembled WGS sequence"/>
</dbReference>
<keyword evidence="5" id="KW-1185">Reference proteome</keyword>
<dbReference type="GO" id="GO:0140662">
    <property type="term" value="F:ATP-dependent protein folding chaperone"/>
    <property type="evidence" value="ECO:0007669"/>
    <property type="project" value="InterPro"/>
</dbReference>
<reference evidence="4 5" key="1">
    <citation type="journal article" date="2017" name="Curr. Biol.">
        <title>Genome architecture and evolution of a unichromosomal asexual nematode.</title>
        <authorList>
            <person name="Fradin H."/>
            <person name="Zegar C."/>
            <person name="Gutwein M."/>
            <person name="Lucas J."/>
            <person name="Kovtun M."/>
            <person name="Corcoran D."/>
            <person name="Baugh L.R."/>
            <person name="Kiontke K."/>
            <person name="Gunsalus K."/>
            <person name="Fitch D.H."/>
            <person name="Piano F."/>
        </authorList>
    </citation>
    <scope>NUCLEOTIDE SEQUENCE [LARGE SCALE GENOMIC DNA]</scope>
    <source>
        <strain evidence="4">PF1309</strain>
    </source>
</reference>
<dbReference type="GO" id="GO:0006950">
    <property type="term" value="P:response to stress"/>
    <property type="evidence" value="ECO:0007669"/>
    <property type="project" value="UniProtKB-ARBA"/>
</dbReference>
<dbReference type="PRINTS" id="PR00301">
    <property type="entry name" value="HEATSHOCK70"/>
</dbReference>